<evidence type="ECO:0000313" key="1">
    <source>
        <dbReference type="EMBL" id="KAJ2968872.1"/>
    </source>
</evidence>
<reference evidence="1" key="1">
    <citation type="submission" date="2022-08" db="EMBL/GenBank/DDBJ databases">
        <title>Genome Sequence of Lecanicillium fungicola.</title>
        <authorList>
            <person name="Buettner E."/>
        </authorList>
    </citation>
    <scope>NUCLEOTIDE SEQUENCE</scope>
    <source>
        <strain evidence="1">Babe33</strain>
    </source>
</reference>
<gene>
    <name evidence="1" type="ORF">NQ176_g8963</name>
</gene>
<name>A0ACC1MPD0_9HYPO</name>
<evidence type="ECO:0000313" key="2">
    <source>
        <dbReference type="Proteomes" id="UP001143910"/>
    </source>
</evidence>
<proteinExistence type="predicted"/>
<dbReference type="Proteomes" id="UP001143910">
    <property type="component" value="Unassembled WGS sequence"/>
</dbReference>
<organism evidence="1 2">
    <name type="scientific">Zarea fungicola</name>
    <dbReference type="NCBI Taxonomy" id="93591"/>
    <lineage>
        <taxon>Eukaryota</taxon>
        <taxon>Fungi</taxon>
        <taxon>Dikarya</taxon>
        <taxon>Ascomycota</taxon>
        <taxon>Pezizomycotina</taxon>
        <taxon>Sordariomycetes</taxon>
        <taxon>Hypocreomycetidae</taxon>
        <taxon>Hypocreales</taxon>
        <taxon>Cordycipitaceae</taxon>
        <taxon>Zarea</taxon>
    </lineage>
</organism>
<sequence>MSKTTIAIAGAGDFAKYIVEESLKQNLRVVVLSRSNKEWFTKKSPDVSLHMTDYSADSVRQILDATGATALFSLINAFEAETYVPPHRAFYEACKRSKTCKRFSPAYYAGNIDEFPGLPRFYGNANDVFIKELPLQGGDVEWTITLLGWFMDYIAIFAAENEYSDKSYLKALNSMWSIDMNNWKATLPGTGDEPAAFTSARDVAKAVARLATTPEPWQRHTYVLGEQITWNILADKLETFHSRKLTERKYRSLTEIQEGLRTNQGTEDFQIWLQMQEWSATGAQGLPLAEVERQRVKYFKDVHFRTVDEFLQESKTGKWL</sequence>
<keyword evidence="2" id="KW-1185">Reference proteome</keyword>
<dbReference type="EMBL" id="JANJQO010001881">
    <property type="protein sequence ID" value="KAJ2968872.1"/>
    <property type="molecule type" value="Genomic_DNA"/>
</dbReference>
<protein>
    <submittedName>
        <fullName evidence="1">Uncharacterized protein</fullName>
    </submittedName>
</protein>
<comment type="caution">
    <text evidence="1">The sequence shown here is derived from an EMBL/GenBank/DDBJ whole genome shotgun (WGS) entry which is preliminary data.</text>
</comment>
<accession>A0ACC1MPD0</accession>